<accession>A0AAD7U115</accession>
<proteinExistence type="predicted"/>
<dbReference type="AlphaFoldDB" id="A0AAD7U115"/>
<organism evidence="2 3">
    <name type="scientific">Trametes cubensis</name>
    <dbReference type="NCBI Taxonomy" id="1111947"/>
    <lineage>
        <taxon>Eukaryota</taxon>
        <taxon>Fungi</taxon>
        <taxon>Dikarya</taxon>
        <taxon>Basidiomycota</taxon>
        <taxon>Agaricomycotina</taxon>
        <taxon>Agaricomycetes</taxon>
        <taxon>Polyporales</taxon>
        <taxon>Polyporaceae</taxon>
        <taxon>Trametes</taxon>
    </lineage>
</organism>
<dbReference type="InterPro" id="IPR010730">
    <property type="entry name" value="HET"/>
</dbReference>
<feature type="domain" description="Heterokaryon incompatibility" evidence="1">
    <location>
        <begin position="229"/>
        <end position="408"/>
    </location>
</feature>
<evidence type="ECO:0000313" key="2">
    <source>
        <dbReference type="EMBL" id="KAJ8495441.1"/>
    </source>
</evidence>
<reference evidence="2" key="1">
    <citation type="submission" date="2022-11" db="EMBL/GenBank/DDBJ databases">
        <title>Genome Sequence of Cubamyces cubensis.</title>
        <authorList>
            <person name="Buettner E."/>
        </authorList>
    </citation>
    <scope>NUCLEOTIDE SEQUENCE</scope>
    <source>
        <strain evidence="2">MPL-01</strain>
    </source>
</reference>
<name>A0AAD7U115_9APHY</name>
<evidence type="ECO:0000313" key="3">
    <source>
        <dbReference type="Proteomes" id="UP001215151"/>
    </source>
</evidence>
<keyword evidence="3" id="KW-1185">Reference proteome</keyword>
<comment type="caution">
    <text evidence="2">The sequence shown here is derived from an EMBL/GenBank/DDBJ whole genome shotgun (WGS) entry which is preliminary data.</text>
</comment>
<protein>
    <recommendedName>
        <fullName evidence="1">Heterokaryon incompatibility domain-containing protein</fullName>
    </recommendedName>
</protein>
<dbReference type="PANTHER" id="PTHR33112:SF16">
    <property type="entry name" value="HETEROKARYON INCOMPATIBILITY DOMAIN-CONTAINING PROTEIN"/>
    <property type="match status" value="1"/>
</dbReference>
<dbReference type="EMBL" id="JAPEVG010000024">
    <property type="protein sequence ID" value="KAJ8495441.1"/>
    <property type="molecule type" value="Genomic_DNA"/>
</dbReference>
<evidence type="ECO:0000259" key="1">
    <source>
        <dbReference type="Pfam" id="PF06985"/>
    </source>
</evidence>
<sequence length="728" mass="82422">MAHMHSQAYSRSTSRARSRATRLTTLLPHKPWSVCTTAWEGVFAAQFGIFRNPVAWHLHQRGSVCWTGGYQYTVPVVAWLNCARSGCAWCGFLAKEFLGDVERNSHQWPTPNVHIRVGCGKWHSNPELEWSKTILVLNDLHKEYIMFTFKGDPASQWIKGRILIPHVGAPYAMSMAKACIEECVRTHTECQAITPYPVGTAPLPTRLIDCSNPDCLRIVETKPGMRGSYVALSYVWGEAQPHRTTKANIANYKMRIPSTILPQTIRDAVWVTRALRIGLLWIDSICIIQDSEKDIHYELGRMRDVYRHAFLTIDAGSAARVSDGFLQVRRLNPEPSACLPFILPSHDHRVDQSASNTRVGMTYWVRSDDPLKFVPEDDDWDYGTTSDILSNYETPTSHTVKRAWCLQERLLSTRSLVFTSQTLQLRCHTHTQNVGGAYHDGLNDVPRLPEAILRPTRHILRGSGEWKEICHRWRNIVGDYTQRSLSNPSDKLVALSALAELFAPTLGPDYLAGLWRDTLLYDLLWMPRLTSVARPIQRYTQAPSWSWASFDGGVEFPNRLGSGRVLAKVIKCTVKLQNKNLPFGQVAGGSLVLNSRLIPCKRHGSDSIDSRRVLDSGQQSVYQAVEIGLQTSRLSSTENDRLIFPFRTDYDEDGALREIWFVPLLEITGEGVAGLVVTRAAGRDSRLCSKGSGRREVYRRVGFWYFWAPHAMNVIRHRQYPAEAIELI</sequence>
<gene>
    <name evidence="2" type="ORF">ONZ51_g1709</name>
</gene>
<dbReference type="Proteomes" id="UP001215151">
    <property type="component" value="Unassembled WGS sequence"/>
</dbReference>
<dbReference type="Pfam" id="PF06985">
    <property type="entry name" value="HET"/>
    <property type="match status" value="1"/>
</dbReference>
<dbReference type="PANTHER" id="PTHR33112">
    <property type="entry name" value="DOMAIN PROTEIN, PUTATIVE-RELATED"/>
    <property type="match status" value="1"/>
</dbReference>